<sequence>MVEDLRLGKHPVGVEHQVAQQLELGGRELDALAGPVDLVGLLVQLQVGEGQAGRRLVAGRGAAEDGADAGGELLQAERLGDVVVAAEREATDLVVRGIPGGEEHHRRARATLAHQPDDLEAVEVGEHDVEHHQVWAPVLCRRDCRAAAGRGRHIEPGEAQAGGEQLEDIWIVLYDEQSRLSLRCGHSSHHSP</sequence>
<name>A0A6F8Y6Y1_9ACTN</name>
<organism evidence="1 2">
    <name type="scientific">Phytohabitans flavus</name>
    <dbReference type="NCBI Taxonomy" id="1076124"/>
    <lineage>
        <taxon>Bacteria</taxon>
        <taxon>Bacillati</taxon>
        <taxon>Actinomycetota</taxon>
        <taxon>Actinomycetes</taxon>
        <taxon>Micromonosporales</taxon>
        <taxon>Micromonosporaceae</taxon>
    </lineage>
</organism>
<keyword evidence="2" id="KW-1185">Reference proteome</keyword>
<evidence type="ECO:0000313" key="1">
    <source>
        <dbReference type="EMBL" id="BCB81738.1"/>
    </source>
</evidence>
<accession>A0A6F8Y6Y1</accession>
<dbReference type="EMBL" id="AP022870">
    <property type="protein sequence ID" value="BCB81738.1"/>
    <property type="molecule type" value="Genomic_DNA"/>
</dbReference>
<protein>
    <submittedName>
        <fullName evidence="1">Uncharacterized protein</fullName>
    </submittedName>
</protein>
<proteinExistence type="predicted"/>
<dbReference type="AlphaFoldDB" id="A0A6F8Y6Y1"/>
<dbReference type="KEGG" id="pfla:Pflav_081480"/>
<reference evidence="1 2" key="2">
    <citation type="submission" date="2020-03" db="EMBL/GenBank/DDBJ databases">
        <authorList>
            <person name="Ichikawa N."/>
            <person name="Kimura A."/>
            <person name="Kitahashi Y."/>
            <person name="Uohara A."/>
        </authorList>
    </citation>
    <scope>NUCLEOTIDE SEQUENCE [LARGE SCALE GENOMIC DNA]</scope>
    <source>
        <strain evidence="1 2">NBRC 107702</strain>
    </source>
</reference>
<dbReference type="Proteomes" id="UP000502508">
    <property type="component" value="Chromosome"/>
</dbReference>
<reference evidence="1 2" key="1">
    <citation type="submission" date="2020-03" db="EMBL/GenBank/DDBJ databases">
        <title>Whole genome shotgun sequence of Phytohabitans flavus NBRC 107702.</title>
        <authorList>
            <person name="Komaki H."/>
            <person name="Tamura T."/>
        </authorList>
    </citation>
    <scope>NUCLEOTIDE SEQUENCE [LARGE SCALE GENOMIC DNA]</scope>
    <source>
        <strain evidence="1 2">NBRC 107702</strain>
    </source>
</reference>
<gene>
    <name evidence="1" type="ORF">Pflav_081480</name>
</gene>
<evidence type="ECO:0000313" key="2">
    <source>
        <dbReference type="Proteomes" id="UP000502508"/>
    </source>
</evidence>